<feature type="compositionally biased region" description="Pro residues" evidence="1">
    <location>
        <begin position="85"/>
        <end position="110"/>
    </location>
</feature>
<feature type="compositionally biased region" description="Basic residues" evidence="1">
    <location>
        <begin position="69"/>
        <end position="79"/>
    </location>
</feature>
<dbReference type="GeneID" id="111813312"/>
<feature type="compositionally biased region" description="Basic and acidic residues" evidence="1">
    <location>
        <begin position="14"/>
        <end position="32"/>
    </location>
</feature>
<keyword evidence="2" id="KW-1185">Reference proteome</keyword>
<dbReference type="AlphaFoldDB" id="A0A6P6DHS9"/>
<dbReference type="Proteomes" id="UP000515203">
    <property type="component" value="Unplaced"/>
</dbReference>
<sequence length="128" mass="13904">MSTEGAPAFLPLRTRSERTSRQPGSLERERKSCACARHLQRIGPELASPLPPEPRNTSLPPAALDWRGAARRSPVKRCWGRGSLPAPPPCPPFPVRPASPSPPARSPKPSPAAVRLRAHSRRALVLHP</sequence>
<evidence type="ECO:0000256" key="1">
    <source>
        <dbReference type="SAM" id="MobiDB-lite"/>
    </source>
</evidence>
<evidence type="ECO:0000313" key="3">
    <source>
        <dbReference type="RefSeq" id="XP_023559599.1"/>
    </source>
</evidence>
<feature type="region of interest" description="Disordered" evidence="1">
    <location>
        <begin position="1"/>
        <end position="116"/>
    </location>
</feature>
<organism evidence="2 3">
    <name type="scientific">Octodon degus</name>
    <name type="common">Degu</name>
    <name type="synonym">Sciurus degus</name>
    <dbReference type="NCBI Taxonomy" id="10160"/>
    <lineage>
        <taxon>Eukaryota</taxon>
        <taxon>Metazoa</taxon>
        <taxon>Chordata</taxon>
        <taxon>Craniata</taxon>
        <taxon>Vertebrata</taxon>
        <taxon>Euteleostomi</taxon>
        <taxon>Mammalia</taxon>
        <taxon>Eutheria</taxon>
        <taxon>Euarchontoglires</taxon>
        <taxon>Glires</taxon>
        <taxon>Rodentia</taxon>
        <taxon>Hystricomorpha</taxon>
        <taxon>Octodontidae</taxon>
        <taxon>Octodon</taxon>
    </lineage>
</organism>
<name>A0A6P6DHS9_OCTDE</name>
<accession>A0A6P6DHS9</accession>
<reference evidence="3" key="1">
    <citation type="submission" date="2025-08" db="UniProtKB">
        <authorList>
            <consortium name="RefSeq"/>
        </authorList>
    </citation>
    <scope>IDENTIFICATION</scope>
</reference>
<dbReference type="InParanoid" id="A0A6P6DHS9"/>
<protein>
    <submittedName>
        <fullName evidence="3">Submaxillary gland androgen-regulated protein 3A-like</fullName>
    </submittedName>
</protein>
<proteinExistence type="predicted"/>
<evidence type="ECO:0000313" key="2">
    <source>
        <dbReference type="Proteomes" id="UP000515203"/>
    </source>
</evidence>
<dbReference type="RefSeq" id="XP_023559599.1">
    <property type="nucleotide sequence ID" value="XM_023703831.1"/>
</dbReference>
<gene>
    <name evidence="3" type="primary">LOC111813312</name>
</gene>